<dbReference type="EMBL" id="JAFEUZ010000027">
    <property type="protein sequence ID" value="KAG5475389.1"/>
    <property type="molecule type" value="Genomic_DNA"/>
</dbReference>
<comment type="caution">
    <text evidence="1">The sequence shown here is derived from an EMBL/GenBank/DDBJ whole genome shotgun (WGS) entry which is preliminary data.</text>
</comment>
<reference evidence="2" key="2">
    <citation type="journal article" date="2021" name="Sci. Data">
        <title>Chromosome-scale genome sequencing, assembly and annotation of six genomes from subfamily Leishmaniinae.</title>
        <authorList>
            <person name="Almutairi H."/>
            <person name="Urbaniak M.D."/>
            <person name="Bates M.D."/>
            <person name="Jariyapan N."/>
            <person name="Kwakye-Nuako G."/>
            <person name="Thomaz Soccol V."/>
            <person name="Al-Salem W.S."/>
            <person name="Dillon R.J."/>
            <person name="Bates P.A."/>
            <person name="Gatherer D."/>
        </authorList>
    </citation>
    <scope>NUCLEOTIDE SEQUENCE [LARGE SCALE GENOMIC DNA]</scope>
</reference>
<sequence length="70" mass="7207">MSHVAVRGSSTAATLAARLTVGMFTVLTGAPDSELVSGLTTSIMVPVQAERIPCIEALHPLPHGGRNGRV</sequence>
<accession>A0A836GMT4</accession>
<name>A0A836GMT4_9TRYP</name>
<gene>
    <name evidence="1" type="ORF">LSCM1_03502</name>
</gene>
<protein>
    <submittedName>
        <fullName evidence="1">Uncharacterized protein</fullName>
    </submittedName>
</protein>
<organism evidence="1 2">
    <name type="scientific">Leishmania martiniquensis</name>
    <dbReference type="NCBI Taxonomy" id="1580590"/>
    <lineage>
        <taxon>Eukaryota</taxon>
        <taxon>Discoba</taxon>
        <taxon>Euglenozoa</taxon>
        <taxon>Kinetoplastea</taxon>
        <taxon>Metakinetoplastina</taxon>
        <taxon>Trypanosomatida</taxon>
        <taxon>Trypanosomatidae</taxon>
        <taxon>Leishmaniinae</taxon>
        <taxon>Leishmania</taxon>
    </lineage>
</organism>
<dbReference type="AlphaFoldDB" id="A0A836GMT4"/>
<reference evidence="2" key="1">
    <citation type="journal article" date="2021" name="Microbiol. Resour. Announc.">
        <title>LGAAP: Leishmaniinae Genome Assembly and Annotation Pipeline.</title>
        <authorList>
            <person name="Almutairi H."/>
            <person name="Urbaniak M.D."/>
            <person name="Bates M.D."/>
            <person name="Jariyapan N."/>
            <person name="Kwakye-Nuako G."/>
            <person name="Thomaz-Soccol V."/>
            <person name="Al-Salem W.S."/>
            <person name="Dillon R.J."/>
            <person name="Bates P.A."/>
            <person name="Gatherer D."/>
        </authorList>
    </citation>
    <scope>NUCLEOTIDE SEQUENCE [LARGE SCALE GENOMIC DNA]</scope>
</reference>
<dbReference type="KEGG" id="lmat:92513556"/>
<dbReference type="RefSeq" id="XP_067177654.1">
    <property type="nucleotide sequence ID" value="XM_067321044.1"/>
</dbReference>
<dbReference type="OrthoDB" id="260455at2759"/>
<evidence type="ECO:0000313" key="2">
    <source>
        <dbReference type="Proteomes" id="UP000673552"/>
    </source>
</evidence>
<keyword evidence="2" id="KW-1185">Reference proteome</keyword>
<dbReference type="Proteomes" id="UP000673552">
    <property type="component" value="Unassembled WGS sequence"/>
</dbReference>
<dbReference type="GeneID" id="92513556"/>
<evidence type="ECO:0000313" key="1">
    <source>
        <dbReference type="EMBL" id="KAG5475389.1"/>
    </source>
</evidence>
<proteinExistence type="predicted"/>